<evidence type="ECO:0000313" key="1">
    <source>
        <dbReference type="EMBL" id="KAK7840472.1"/>
    </source>
</evidence>
<protein>
    <recommendedName>
        <fullName evidence="3">Reverse transcriptase</fullName>
    </recommendedName>
</protein>
<dbReference type="Proteomes" id="UP000237347">
    <property type="component" value="Unassembled WGS sequence"/>
</dbReference>
<comment type="caution">
    <text evidence="1">The sequence shown here is derived from an EMBL/GenBank/DDBJ whole genome shotgun (WGS) entry which is preliminary data.</text>
</comment>
<dbReference type="EMBL" id="PKMF04000261">
    <property type="protein sequence ID" value="KAK7840472.1"/>
    <property type="molecule type" value="Genomic_DNA"/>
</dbReference>
<evidence type="ECO:0008006" key="3">
    <source>
        <dbReference type="Google" id="ProtNLM"/>
    </source>
</evidence>
<reference evidence="1 2" key="1">
    <citation type="journal article" date="2018" name="Sci. Data">
        <title>The draft genome sequence of cork oak.</title>
        <authorList>
            <person name="Ramos A.M."/>
            <person name="Usie A."/>
            <person name="Barbosa P."/>
            <person name="Barros P.M."/>
            <person name="Capote T."/>
            <person name="Chaves I."/>
            <person name="Simoes F."/>
            <person name="Abreu I."/>
            <person name="Carrasquinho I."/>
            <person name="Faro C."/>
            <person name="Guimaraes J.B."/>
            <person name="Mendonca D."/>
            <person name="Nobrega F."/>
            <person name="Rodrigues L."/>
            <person name="Saibo N.J.M."/>
            <person name="Varela M.C."/>
            <person name="Egas C."/>
            <person name="Matos J."/>
            <person name="Miguel C.M."/>
            <person name="Oliveira M.M."/>
            <person name="Ricardo C.P."/>
            <person name="Goncalves S."/>
        </authorList>
    </citation>
    <scope>NUCLEOTIDE SEQUENCE [LARGE SCALE GENOMIC DNA]</scope>
    <source>
        <strain evidence="2">cv. HL8</strain>
    </source>
</reference>
<sequence length="168" mass="19468">MWHQRAKQMWIIDGDRSTSFFHQKASNRKQRNFIEGLTDEHGIWQTDDHSMERIILDYFSNIFHSNGPTDTSAIVVAIKPVVTDSMNCCLCQPFQANEVHRALKQMHLKKSLSPDGIPPLFYQHFWSLYGDCVTKVVLDYLNLSIIPPKFNETHVILILKVKNPTKIT</sequence>
<keyword evidence="2" id="KW-1185">Reference proteome</keyword>
<evidence type="ECO:0000313" key="2">
    <source>
        <dbReference type="Proteomes" id="UP000237347"/>
    </source>
</evidence>
<proteinExistence type="predicted"/>
<dbReference type="AlphaFoldDB" id="A0AAW0KMT5"/>
<name>A0AAW0KMT5_QUESU</name>
<gene>
    <name evidence="1" type="ORF">CFP56_016657</name>
</gene>
<accession>A0AAW0KMT5</accession>
<organism evidence="1 2">
    <name type="scientific">Quercus suber</name>
    <name type="common">Cork oak</name>
    <dbReference type="NCBI Taxonomy" id="58331"/>
    <lineage>
        <taxon>Eukaryota</taxon>
        <taxon>Viridiplantae</taxon>
        <taxon>Streptophyta</taxon>
        <taxon>Embryophyta</taxon>
        <taxon>Tracheophyta</taxon>
        <taxon>Spermatophyta</taxon>
        <taxon>Magnoliopsida</taxon>
        <taxon>eudicotyledons</taxon>
        <taxon>Gunneridae</taxon>
        <taxon>Pentapetalae</taxon>
        <taxon>rosids</taxon>
        <taxon>fabids</taxon>
        <taxon>Fagales</taxon>
        <taxon>Fagaceae</taxon>
        <taxon>Quercus</taxon>
    </lineage>
</organism>